<feature type="non-terminal residue" evidence="5">
    <location>
        <position position="1"/>
    </location>
</feature>
<feature type="compositionally biased region" description="Polar residues" evidence="3">
    <location>
        <begin position="15"/>
        <end position="29"/>
    </location>
</feature>
<sequence length="400" mass="45005">MDLKPKRVTTHEHSTTAPTASQQVPSTGARQRLYLKRPLRWAAGAVAQPHTVGARAGGKLQREERKQPNQPDLGDAKNSVELSSGGGNGSLDLLTGIWFWSCYLDQLPISQSQSPFFLPHPHPGHRHRANQRKGRKRREKKVGAPISSSRVPFKSGSPLPRLRAAGRTERARLSSGGGALGTHSMEDTNVGNNGSCAKNPEPLEHVLEPEVVEIGSMKSKHGCPKFEFPQYPDKAGSNLGKVDTRKETAKASRTLSRYGKKMATRSRSKKYRLRSSFNSSRVLRSMSKAATVTPPPVNDNPINHVTEKRKIRKKRTQRSLDDDFSKIRKTVRYLLHRMNYEQSLIDAYVGEGWKGLRLDLFEPFFYDLLLLVWLGFILPLCHLINYLCFFIEKNCMNIPF</sequence>
<feature type="transmembrane region" description="Helical" evidence="4">
    <location>
        <begin position="364"/>
        <end position="391"/>
    </location>
</feature>
<keyword evidence="4" id="KW-1133">Transmembrane helix</keyword>
<dbReference type="GO" id="GO:0005634">
    <property type="term" value="C:nucleus"/>
    <property type="evidence" value="ECO:0007669"/>
    <property type="project" value="UniProtKB-SubCell"/>
</dbReference>
<evidence type="ECO:0000313" key="5">
    <source>
        <dbReference type="EMBL" id="MQL94170.1"/>
    </source>
</evidence>
<evidence type="ECO:0000256" key="3">
    <source>
        <dbReference type="SAM" id="MobiDB-lite"/>
    </source>
</evidence>
<proteinExistence type="predicted"/>
<feature type="region of interest" description="Disordered" evidence="3">
    <location>
        <begin position="1"/>
        <end position="29"/>
    </location>
</feature>
<keyword evidence="4" id="KW-0472">Membrane</keyword>
<comment type="subcellular location">
    <subcellularLocation>
        <location evidence="1">Nucleus</location>
    </subcellularLocation>
</comment>
<keyword evidence="4" id="KW-0812">Transmembrane</keyword>
<protein>
    <submittedName>
        <fullName evidence="5">Uncharacterized protein</fullName>
    </submittedName>
</protein>
<dbReference type="OrthoDB" id="1903104at2759"/>
<evidence type="ECO:0000313" key="6">
    <source>
        <dbReference type="Proteomes" id="UP000652761"/>
    </source>
</evidence>
<dbReference type="GO" id="GO:0003677">
    <property type="term" value="F:DNA binding"/>
    <property type="evidence" value="ECO:0007669"/>
    <property type="project" value="TreeGrafter"/>
</dbReference>
<dbReference type="GO" id="GO:0045814">
    <property type="term" value="P:negative regulation of gene expression, epigenetic"/>
    <property type="evidence" value="ECO:0007669"/>
    <property type="project" value="TreeGrafter"/>
</dbReference>
<dbReference type="GO" id="GO:0003682">
    <property type="term" value="F:chromatin binding"/>
    <property type="evidence" value="ECO:0007669"/>
    <property type="project" value="TreeGrafter"/>
</dbReference>
<comment type="caution">
    <text evidence="5">The sequence shown here is derived from an EMBL/GenBank/DDBJ whole genome shotgun (WGS) entry which is preliminary data.</text>
</comment>
<organism evidence="5 6">
    <name type="scientific">Colocasia esculenta</name>
    <name type="common">Wild taro</name>
    <name type="synonym">Arum esculentum</name>
    <dbReference type="NCBI Taxonomy" id="4460"/>
    <lineage>
        <taxon>Eukaryota</taxon>
        <taxon>Viridiplantae</taxon>
        <taxon>Streptophyta</taxon>
        <taxon>Embryophyta</taxon>
        <taxon>Tracheophyta</taxon>
        <taxon>Spermatophyta</taxon>
        <taxon>Magnoliopsida</taxon>
        <taxon>Liliopsida</taxon>
        <taxon>Araceae</taxon>
        <taxon>Aroideae</taxon>
        <taxon>Colocasieae</taxon>
        <taxon>Colocasia</taxon>
    </lineage>
</organism>
<feature type="region of interest" description="Disordered" evidence="3">
    <location>
        <begin position="46"/>
        <end position="83"/>
    </location>
</feature>
<dbReference type="AlphaFoldDB" id="A0A843VKQ2"/>
<evidence type="ECO:0000256" key="2">
    <source>
        <dbReference type="ARBA" id="ARBA00023242"/>
    </source>
</evidence>
<accession>A0A843VKQ2</accession>
<dbReference type="PANTHER" id="PTHR12628:SF13">
    <property type="entry name" value="HOMEOBOX PROTEIN HAT3.1"/>
    <property type="match status" value="1"/>
</dbReference>
<keyword evidence="6" id="KW-1185">Reference proteome</keyword>
<evidence type="ECO:0000256" key="4">
    <source>
        <dbReference type="SAM" id="Phobius"/>
    </source>
</evidence>
<dbReference type="EMBL" id="NMUH01001641">
    <property type="protein sequence ID" value="MQL94170.1"/>
    <property type="molecule type" value="Genomic_DNA"/>
</dbReference>
<feature type="compositionally biased region" description="Basic and acidic residues" evidence="3">
    <location>
        <begin position="1"/>
        <end position="14"/>
    </location>
</feature>
<feature type="compositionally biased region" description="Basic residues" evidence="3">
    <location>
        <begin position="122"/>
        <end position="140"/>
    </location>
</feature>
<dbReference type="Proteomes" id="UP000652761">
    <property type="component" value="Unassembled WGS sequence"/>
</dbReference>
<feature type="region of interest" description="Disordered" evidence="3">
    <location>
        <begin position="115"/>
        <end position="188"/>
    </location>
</feature>
<keyword evidence="2" id="KW-0539">Nucleus</keyword>
<gene>
    <name evidence="5" type="ORF">Taro_026818</name>
</gene>
<dbReference type="PANTHER" id="PTHR12628">
    <property type="entry name" value="POLYCOMB-LIKE TRANSCRIPTION FACTOR"/>
    <property type="match status" value="1"/>
</dbReference>
<name>A0A843VKQ2_COLES</name>
<evidence type="ECO:0000256" key="1">
    <source>
        <dbReference type="ARBA" id="ARBA00004123"/>
    </source>
</evidence>
<reference evidence="5" key="1">
    <citation type="submission" date="2017-07" db="EMBL/GenBank/DDBJ databases">
        <title>Taro Niue Genome Assembly and Annotation.</title>
        <authorList>
            <person name="Atibalentja N."/>
            <person name="Keating K."/>
            <person name="Fields C.J."/>
        </authorList>
    </citation>
    <scope>NUCLEOTIDE SEQUENCE</scope>
    <source>
        <strain evidence="5">Niue_2</strain>
        <tissue evidence="5">Leaf</tissue>
    </source>
</reference>
<feature type="region of interest" description="Disordered" evidence="3">
    <location>
        <begin position="237"/>
        <end position="265"/>
    </location>
</feature>